<comment type="caution">
    <text evidence="2">The sequence shown here is derived from an EMBL/GenBank/DDBJ whole genome shotgun (WGS) entry which is preliminary data.</text>
</comment>
<dbReference type="PANTHER" id="PTHR36299:SF2">
    <property type="entry name" value="DUF4773 DOMAIN-CONTAINING PROTEIN"/>
    <property type="match status" value="1"/>
</dbReference>
<evidence type="ECO:0000259" key="1">
    <source>
        <dbReference type="Pfam" id="PF15998"/>
    </source>
</evidence>
<evidence type="ECO:0000313" key="2">
    <source>
        <dbReference type="EMBL" id="KAH3746702.1"/>
    </source>
</evidence>
<protein>
    <recommendedName>
        <fullName evidence="1">DUF4773 domain-containing protein</fullName>
    </recommendedName>
</protein>
<dbReference type="OrthoDB" id="8189990at2759"/>
<dbReference type="Pfam" id="PF15998">
    <property type="entry name" value="DUF4773"/>
    <property type="match status" value="1"/>
</dbReference>
<accession>A0A9D4DBQ6</accession>
<dbReference type="InterPro" id="IPR031941">
    <property type="entry name" value="DUF4773"/>
</dbReference>
<dbReference type="AlphaFoldDB" id="A0A9D4DBQ6"/>
<evidence type="ECO:0000313" key="3">
    <source>
        <dbReference type="Proteomes" id="UP000828390"/>
    </source>
</evidence>
<keyword evidence="3" id="KW-1185">Reference proteome</keyword>
<proteinExistence type="predicted"/>
<organism evidence="2 3">
    <name type="scientific">Dreissena polymorpha</name>
    <name type="common">Zebra mussel</name>
    <name type="synonym">Mytilus polymorpha</name>
    <dbReference type="NCBI Taxonomy" id="45954"/>
    <lineage>
        <taxon>Eukaryota</taxon>
        <taxon>Metazoa</taxon>
        <taxon>Spiralia</taxon>
        <taxon>Lophotrochozoa</taxon>
        <taxon>Mollusca</taxon>
        <taxon>Bivalvia</taxon>
        <taxon>Autobranchia</taxon>
        <taxon>Heteroconchia</taxon>
        <taxon>Euheterodonta</taxon>
        <taxon>Imparidentia</taxon>
        <taxon>Neoheterodontei</taxon>
        <taxon>Myida</taxon>
        <taxon>Dreissenoidea</taxon>
        <taxon>Dreissenidae</taxon>
        <taxon>Dreissena</taxon>
    </lineage>
</organism>
<dbReference type="PANTHER" id="PTHR36299">
    <property type="entry name" value="AGAP008005-PA"/>
    <property type="match status" value="1"/>
</dbReference>
<sequence length="311" mass="35220">MSTAFYFAVLVGVGLMSTRYVTCFTNKDFLYLAIANGAEIESDDASYNATQNDDDVIDLPGEWNDDLDVAYLIAKLGERSNNDETDIDLTNVGDIGSGCSCRRYSCGCCVGKSFRVKIWRKRIRFSFKGCITLTYLPRHTGFRLTITFNGRRVFKREISLRHPPRLCYGVPGLRWAAKVCLELYNINLAQRQVCARLVGRINLRIKKFRLRLKLGCFRIPILSEAMLAKITDDDRMDFGPMPKGLEAMTADIADDERLTFDPVKGGNFIDEDERSEMTPLSESKKFLSSLKNVMVDVESVEKEGLENDVSY</sequence>
<dbReference type="EMBL" id="JAIWYP010000010">
    <property type="protein sequence ID" value="KAH3746702.1"/>
    <property type="molecule type" value="Genomic_DNA"/>
</dbReference>
<reference evidence="2" key="1">
    <citation type="journal article" date="2019" name="bioRxiv">
        <title>The Genome of the Zebra Mussel, Dreissena polymorpha: A Resource for Invasive Species Research.</title>
        <authorList>
            <person name="McCartney M.A."/>
            <person name="Auch B."/>
            <person name="Kono T."/>
            <person name="Mallez S."/>
            <person name="Zhang Y."/>
            <person name="Obille A."/>
            <person name="Becker A."/>
            <person name="Abrahante J.E."/>
            <person name="Garbe J."/>
            <person name="Badalamenti J.P."/>
            <person name="Herman A."/>
            <person name="Mangelson H."/>
            <person name="Liachko I."/>
            <person name="Sullivan S."/>
            <person name="Sone E.D."/>
            <person name="Koren S."/>
            <person name="Silverstein K.A.T."/>
            <person name="Beckman K.B."/>
            <person name="Gohl D.M."/>
        </authorList>
    </citation>
    <scope>NUCLEOTIDE SEQUENCE</scope>
    <source>
        <strain evidence="2">Duluth1</strain>
        <tissue evidence="2">Whole animal</tissue>
    </source>
</reference>
<gene>
    <name evidence="2" type="ORF">DPMN_181113</name>
</gene>
<name>A0A9D4DBQ6_DREPO</name>
<reference evidence="2" key="2">
    <citation type="submission" date="2020-11" db="EMBL/GenBank/DDBJ databases">
        <authorList>
            <person name="McCartney M.A."/>
            <person name="Auch B."/>
            <person name="Kono T."/>
            <person name="Mallez S."/>
            <person name="Becker A."/>
            <person name="Gohl D.M."/>
            <person name="Silverstein K.A.T."/>
            <person name="Koren S."/>
            <person name="Bechman K.B."/>
            <person name="Herman A."/>
            <person name="Abrahante J.E."/>
            <person name="Garbe J."/>
        </authorList>
    </citation>
    <scope>NUCLEOTIDE SEQUENCE</scope>
    <source>
        <strain evidence="2">Duluth1</strain>
        <tissue evidence="2">Whole animal</tissue>
    </source>
</reference>
<dbReference type="Proteomes" id="UP000828390">
    <property type="component" value="Unassembled WGS sequence"/>
</dbReference>
<feature type="domain" description="DUF4773" evidence="1">
    <location>
        <begin position="99"/>
        <end position="219"/>
    </location>
</feature>